<keyword evidence="2" id="KW-1185">Reference proteome</keyword>
<protein>
    <submittedName>
        <fullName evidence="1">Uncharacterized protein</fullName>
    </submittedName>
</protein>
<name>A0A2G9TKP0_TELCI</name>
<accession>A0A2G9TKP0</accession>
<organism evidence="1 2">
    <name type="scientific">Teladorsagia circumcincta</name>
    <name type="common">Brown stomach worm</name>
    <name type="synonym">Ostertagia circumcincta</name>
    <dbReference type="NCBI Taxonomy" id="45464"/>
    <lineage>
        <taxon>Eukaryota</taxon>
        <taxon>Metazoa</taxon>
        <taxon>Ecdysozoa</taxon>
        <taxon>Nematoda</taxon>
        <taxon>Chromadorea</taxon>
        <taxon>Rhabditida</taxon>
        <taxon>Rhabditina</taxon>
        <taxon>Rhabditomorpha</taxon>
        <taxon>Strongyloidea</taxon>
        <taxon>Trichostrongylidae</taxon>
        <taxon>Teladorsagia</taxon>
    </lineage>
</organism>
<proteinExistence type="predicted"/>
<evidence type="ECO:0000313" key="2">
    <source>
        <dbReference type="Proteomes" id="UP000230423"/>
    </source>
</evidence>
<dbReference type="AlphaFoldDB" id="A0A2G9TKP0"/>
<dbReference type="Proteomes" id="UP000230423">
    <property type="component" value="Unassembled WGS sequence"/>
</dbReference>
<dbReference type="EMBL" id="KZ363120">
    <property type="protein sequence ID" value="PIO57930.1"/>
    <property type="molecule type" value="Genomic_DNA"/>
</dbReference>
<reference evidence="1 2" key="1">
    <citation type="submission" date="2015-09" db="EMBL/GenBank/DDBJ databases">
        <title>Draft genome of the parasitic nematode Teladorsagia circumcincta isolate WARC Sus (inbred).</title>
        <authorList>
            <person name="Mitreva M."/>
        </authorList>
    </citation>
    <scope>NUCLEOTIDE SEQUENCE [LARGE SCALE GENOMIC DNA]</scope>
    <source>
        <strain evidence="1 2">S</strain>
    </source>
</reference>
<evidence type="ECO:0000313" key="1">
    <source>
        <dbReference type="EMBL" id="PIO57930.1"/>
    </source>
</evidence>
<feature type="non-terminal residue" evidence="1">
    <location>
        <position position="1"/>
    </location>
</feature>
<gene>
    <name evidence="1" type="ORF">TELCIR_20649</name>
</gene>
<sequence>CLRPQQCQRQRSIENSLESQWVRKRSLLWLELDLNMVLNLLRVDLIRMMLECLLTKLIVRTIVSVSGQSEIC</sequence>
<feature type="non-terminal residue" evidence="1">
    <location>
        <position position="72"/>
    </location>
</feature>